<evidence type="ECO:0000256" key="1">
    <source>
        <dbReference type="SAM" id="MobiDB-lite"/>
    </source>
</evidence>
<evidence type="ECO:0000313" key="4">
    <source>
        <dbReference type="Proteomes" id="UP000636800"/>
    </source>
</evidence>
<protein>
    <submittedName>
        <fullName evidence="3">Uncharacterized protein</fullName>
    </submittedName>
</protein>
<dbReference type="EMBL" id="JADCNL010000630">
    <property type="protein sequence ID" value="KAG0445961.1"/>
    <property type="molecule type" value="Genomic_DNA"/>
</dbReference>
<evidence type="ECO:0000313" key="3">
    <source>
        <dbReference type="EMBL" id="KAG0445972.1"/>
    </source>
</evidence>
<feature type="region of interest" description="Disordered" evidence="1">
    <location>
        <begin position="1"/>
        <end position="22"/>
    </location>
</feature>
<comment type="caution">
    <text evidence="3">The sequence shown here is derived from an EMBL/GenBank/DDBJ whole genome shotgun (WGS) entry which is preliminary data.</text>
</comment>
<evidence type="ECO:0000313" key="2">
    <source>
        <dbReference type="EMBL" id="KAG0445961.1"/>
    </source>
</evidence>
<dbReference type="AlphaFoldDB" id="A0A835U2I8"/>
<name>A0A835U2I8_VANPL</name>
<gene>
    <name evidence="2" type="ORF">HPP92_029072</name>
    <name evidence="3" type="ORF">HPP92_029083</name>
</gene>
<evidence type="ECO:0000313" key="5">
    <source>
        <dbReference type="Proteomes" id="UP000639772"/>
    </source>
</evidence>
<sequence length="98" mass="10635">LSGLENSHRQLADDSPPDETERASCFSALINSPGAAIFQAAFSAGSQESPVQPATMKPCRPTKLFCFSDMAARGGSLQREVAHTYREELYVISRLKTS</sequence>
<keyword evidence="4" id="KW-1185">Reference proteome</keyword>
<reference evidence="4 5" key="1">
    <citation type="journal article" date="2020" name="Nat. Food">
        <title>A phased Vanilla planifolia genome enables genetic improvement of flavour and production.</title>
        <authorList>
            <person name="Hasing T."/>
            <person name="Tang H."/>
            <person name="Brym M."/>
            <person name="Khazi F."/>
            <person name="Huang T."/>
            <person name="Chambers A.H."/>
        </authorList>
    </citation>
    <scope>NUCLEOTIDE SEQUENCE [LARGE SCALE GENOMIC DNA]</scope>
    <source>
        <tissue evidence="3">Leaf</tissue>
    </source>
</reference>
<proteinExistence type="predicted"/>
<feature type="non-terminal residue" evidence="3">
    <location>
        <position position="1"/>
    </location>
</feature>
<dbReference type="Proteomes" id="UP000639772">
    <property type="component" value="Unassembled WGS sequence"/>
</dbReference>
<feature type="compositionally biased region" description="Basic and acidic residues" evidence="1">
    <location>
        <begin position="1"/>
        <end position="12"/>
    </location>
</feature>
<accession>A0A835U2I8</accession>
<organism evidence="3 5">
    <name type="scientific">Vanilla planifolia</name>
    <name type="common">Vanilla</name>
    <dbReference type="NCBI Taxonomy" id="51239"/>
    <lineage>
        <taxon>Eukaryota</taxon>
        <taxon>Viridiplantae</taxon>
        <taxon>Streptophyta</taxon>
        <taxon>Embryophyta</taxon>
        <taxon>Tracheophyta</taxon>
        <taxon>Spermatophyta</taxon>
        <taxon>Magnoliopsida</taxon>
        <taxon>Liliopsida</taxon>
        <taxon>Asparagales</taxon>
        <taxon>Orchidaceae</taxon>
        <taxon>Vanilloideae</taxon>
        <taxon>Vanilleae</taxon>
        <taxon>Vanilla</taxon>
    </lineage>
</organism>
<dbReference type="EMBL" id="JADCNM010000631">
    <property type="protein sequence ID" value="KAG0445972.1"/>
    <property type="molecule type" value="Genomic_DNA"/>
</dbReference>
<dbReference type="Proteomes" id="UP000636800">
    <property type="component" value="Unassembled WGS sequence"/>
</dbReference>